<comment type="similarity">
    <text evidence="2 6">Belongs to the complex I LYR family. SDHAF3 subfamily.</text>
</comment>
<dbReference type="Pfam" id="PF13233">
    <property type="entry name" value="Complex1_LYR_2"/>
    <property type="match status" value="1"/>
</dbReference>
<accession>A0A401RXW8</accession>
<comment type="function">
    <text evidence="6">Plays an essential role in the assembly of succinate dehydrogenase (SDH), an enzyme complex (also referred to as respiratory complex II) that is a component of both the tricarboxylic acid (TCA) cycle and the mitochondrial electron transport chain, and which couples the oxidation of succinate to fumarate with the reduction of ubiquinone (coenzyme Q) to ubiquinol. Promotes maturation of the iron-sulfur protein subunit of the SDH catalytic dimer, protecting it from the deleterious effects of oxidants. May act together with SDHAF1.</text>
</comment>
<dbReference type="GO" id="GO:0034553">
    <property type="term" value="P:mitochondrial respiratory chain complex II assembly"/>
    <property type="evidence" value="ECO:0007669"/>
    <property type="project" value="UniProtKB-UniRule"/>
</dbReference>
<comment type="subunit">
    <text evidence="6">Interacts with the iron-sulfur protein subunit within the SDH catalytic dimer.</text>
</comment>
<name>A0A401RXW8_CHIPU</name>
<dbReference type="InterPro" id="IPR008381">
    <property type="entry name" value="SDHAF3/Sdh7"/>
</dbReference>
<evidence type="ECO:0000256" key="3">
    <source>
        <dbReference type="ARBA" id="ARBA00022946"/>
    </source>
</evidence>
<dbReference type="PANTHER" id="PTHR13137:SF6">
    <property type="entry name" value="SUCCINATE DEHYDROGENASE ASSEMBLY FACTOR 3, MITOCHONDRIAL"/>
    <property type="match status" value="1"/>
</dbReference>
<keyword evidence="3" id="KW-0809">Transit peptide</keyword>
<comment type="caution">
    <text evidence="7">The sequence shown here is derived from an EMBL/GenBank/DDBJ whole genome shotgun (WGS) entry which is preliminary data.</text>
</comment>
<evidence type="ECO:0000256" key="5">
    <source>
        <dbReference type="ARBA" id="ARBA00023186"/>
    </source>
</evidence>
<dbReference type="EMBL" id="BEZZ01000021">
    <property type="protein sequence ID" value="GCC23000.1"/>
    <property type="molecule type" value="Genomic_DNA"/>
</dbReference>
<keyword evidence="5 6" id="KW-0143">Chaperone</keyword>
<organism evidence="7 8">
    <name type="scientific">Chiloscyllium punctatum</name>
    <name type="common">Brownbanded bambooshark</name>
    <name type="synonym">Hemiscyllium punctatum</name>
    <dbReference type="NCBI Taxonomy" id="137246"/>
    <lineage>
        <taxon>Eukaryota</taxon>
        <taxon>Metazoa</taxon>
        <taxon>Chordata</taxon>
        <taxon>Craniata</taxon>
        <taxon>Vertebrata</taxon>
        <taxon>Chondrichthyes</taxon>
        <taxon>Elasmobranchii</taxon>
        <taxon>Galeomorphii</taxon>
        <taxon>Galeoidea</taxon>
        <taxon>Orectolobiformes</taxon>
        <taxon>Hemiscylliidae</taxon>
        <taxon>Chiloscyllium</taxon>
    </lineage>
</organism>
<sequence>MVASRQGDEMAPAGVAAAQVRALYKRLLLAHRLLPDDLRAIGDRYVREEFRRSKGLGVEEADRFLKEWEAYADTLQAQATESVMHPVPKANYGVDLTANKLKDFNEEQIGQLYALMQEATKPVQ</sequence>
<dbReference type="GO" id="GO:0005758">
    <property type="term" value="C:mitochondrial intermembrane space"/>
    <property type="evidence" value="ECO:0007669"/>
    <property type="project" value="TreeGrafter"/>
</dbReference>
<dbReference type="GO" id="GO:0006105">
    <property type="term" value="P:succinate metabolic process"/>
    <property type="evidence" value="ECO:0007669"/>
    <property type="project" value="TreeGrafter"/>
</dbReference>
<dbReference type="OrthoDB" id="278329at2759"/>
<proteinExistence type="inferred from homology"/>
<evidence type="ECO:0000313" key="7">
    <source>
        <dbReference type="EMBL" id="GCC23000.1"/>
    </source>
</evidence>
<comment type="subcellular location">
    <subcellularLocation>
        <location evidence="1 6">Mitochondrion matrix</location>
    </subcellularLocation>
</comment>
<keyword evidence="4 6" id="KW-0496">Mitochondrion</keyword>
<gene>
    <name evidence="7" type="ORF">chiPu_0001391</name>
</gene>
<evidence type="ECO:0000256" key="6">
    <source>
        <dbReference type="RuleBase" id="RU368039"/>
    </source>
</evidence>
<reference evidence="7 8" key="1">
    <citation type="journal article" date="2018" name="Nat. Ecol. Evol.">
        <title>Shark genomes provide insights into elasmobranch evolution and the origin of vertebrates.</title>
        <authorList>
            <person name="Hara Y"/>
            <person name="Yamaguchi K"/>
            <person name="Onimaru K"/>
            <person name="Kadota M"/>
            <person name="Koyanagi M"/>
            <person name="Keeley SD"/>
            <person name="Tatsumi K"/>
            <person name="Tanaka K"/>
            <person name="Motone F"/>
            <person name="Kageyama Y"/>
            <person name="Nozu R"/>
            <person name="Adachi N"/>
            <person name="Nishimura O"/>
            <person name="Nakagawa R"/>
            <person name="Tanegashima C"/>
            <person name="Kiyatake I"/>
            <person name="Matsumoto R"/>
            <person name="Murakumo K"/>
            <person name="Nishida K"/>
            <person name="Terakita A"/>
            <person name="Kuratani S"/>
            <person name="Sato K"/>
            <person name="Hyodo S Kuraku.S."/>
        </authorList>
    </citation>
    <scope>NUCLEOTIDE SEQUENCE [LARGE SCALE GENOMIC DNA]</scope>
</reference>
<dbReference type="CDD" id="cd20270">
    <property type="entry name" value="Complex1_LYR_SDHAF3_LYRM10"/>
    <property type="match status" value="1"/>
</dbReference>
<evidence type="ECO:0000256" key="1">
    <source>
        <dbReference type="ARBA" id="ARBA00004305"/>
    </source>
</evidence>
<dbReference type="OMA" id="WQQTNEN"/>
<dbReference type="PANTHER" id="PTHR13137">
    <property type="entry name" value="DC11 ACN9 HOMOLOG"/>
    <property type="match status" value="1"/>
</dbReference>
<dbReference type="Proteomes" id="UP000287033">
    <property type="component" value="Unassembled WGS sequence"/>
</dbReference>
<evidence type="ECO:0000256" key="2">
    <source>
        <dbReference type="ARBA" id="ARBA00006020"/>
    </source>
</evidence>
<dbReference type="GO" id="GO:0005759">
    <property type="term" value="C:mitochondrial matrix"/>
    <property type="evidence" value="ECO:0007669"/>
    <property type="project" value="UniProtKB-SubCell"/>
</dbReference>
<evidence type="ECO:0000313" key="8">
    <source>
        <dbReference type="Proteomes" id="UP000287033"/>
    </source>
</evidence>
<dbReference type="STRING" id="137246.A0A401RXW8"/>
<evidence type="ECO:0000256" key="4">
    <source>
        <dbReference type="ARBA" id="ARBA00023128"/>
    </source>
</evidence>
<protein>
    <recommendedName>
        <fullName evidence="6">Succinate dehydrogenase assembly factor 3</fullName>
        <shortName evidence="6">SDH assembly factor 3</shortName>
        <shortName evidence="6">SDHAF3</shortName>
    </recommendedName>
</protein>
<dbReference type="AlphaFoldDB" id="A0A401RXW8"/>
<keyword evidence="8" id="KW-1185">Reference proteome</keyword>